<dbReference type="RefSeq" id="WP_237382163.1">
    <property type="nucleotide sequence ID" value="NZ_CP071793.1"/>
</dbReference>
<evidence type="ECO:0000313" key="4">
    <source>
        <dbReference type="EMBL" id="QTD52053.1"/>
    </source>
</evidence>
<dbReference type="Gene3D" id="1.10.287.470">
    <property type="entry name" value="Helix hairpin bin"/>
    <property type="match status" value="1"/>
</dbReference>
<comment type="similarity">
    <text evidence="1">Belongs to the membrane fusion protein (MFP) (TC 8.A.1) family.</text>
</comment>
<dbReference type="SUPFAM" id="SSF111369">
    <property type="entry name" value="HlyD-like secretion proteins"/>
    <property type="match status" value="1"/>
</dbReference>
<dbReference type="Gene3D" id="2.40.420.20">
    <property type="match status" value="1"/>
</dbReference>
<dbReference type="InterPro" id="IPR006143">
    <property type="entry name" value="RND_pump_MFP"/>
</dbReference>
<dbReference type="PANTHER" id="PTHR30469:SF20">
    <property type="entry name" value="EFFLUX RND TRANSPORTER PERIPLASMIC ADAPTOR SUBUNIT"/>
    <property type="match status" value="1"/>
</dbReference>
<organism evidence="4 5">
    <name type="scientific">Sulfidibacter corallicola</name>
    <dbReference type="NCBI Taxonomy" id="2818388"/>
    <lineage>
        <taxon>Bacteria</taxon>
        <taxon>Pseudomonadati</taxon>
        <taxon>Acidobacteriota</taxon>
        <taxon>Holophagae</taxon>
        <taxon>Acanthopleuribacterales</taxon>
        <taxon>Acanthopleuribacteraceae</taxon>
        <taxon>Sulfidibacter</taxon>
    </lineage>
</organism>
<dbReference type="Gene3D" id="2.40.30.170">
    <property type="match status" value="1"/>
</dbReference>
<keyword evidence="5" id="KW-1185">Reference proteome</keyword>
<dbReference type="Pfam" id="PF25989">
    <property type="entry name" value="YknX_C"/>
    <property type="match status" value="1"/>
</dbReference>
<evidence type="ECO:0000256" key="1">
    <source>
        <dbReference type="ARBA" id="ARBA00009477"/>
    </source>
</evidence>
<accession>A0A8A4TRA7</accession>
<feature type="domain" description="YknX-like C-terminal permuted SH3-like" evidence="3">
    <location>
        <begin position="289"/>
        <end position="359"/>
    </location>
</feature>
<sequence length="362" mass="39227">MKRYQTMWIATMLVLLAGACGKEEAPVEETIRPVRSEEVKLVSLSERHSFSGTARAGVITKLSFRIGGLISVVEVKVGSRVAQGDLIASLDAADVTLEYEQALSSQHNARVGMHTAKANLERVKGLYESNSLSLSEYETAKANYAAAQSTYETSVKSTDLQRSQVGYTKLFAPMSGIIGAVRVERNESVSAGTTVAELNSEGDIEVNIGFPEAFITRAQVGMPVEVRFSAIPDRMFAAAVYEVSYVIDPETHTYPVTVKLREHDPRTRPGMAAEVTLDFADTSAKPRLVAPQQSVSQDIDGKYVFVVDAATAGEATVRRRNVEVGKLTGEGFEIVDGLTAGERVVTAGVEKMYDGLRVRPLN</sequence>
<dbReference type="Proteomes" id="UP000663929">
    <property type="component" value="Chromosome"/>
</dbReference>
<dbReference type="InterPro" id="IPR058792">
    <property type="entry name" value="Beta-barrel_RND_2"/>
</dbReference>
<dbReference type="EMBL" id="CP071793">
    <property type="protein sequence ID" value="QTD52053.1"/>
    <property type="molecule type" value="Genomic_DNA"/>
</dbReference>
<dbReference type="NCBIfam" id="TIGR01730">
    <property type="entry name" value="RND_mfp"/>
    <property type="match status" value="1"/>
</dbReference>
<protein>
    <submittedName>
        <fullName evidence="4">Efflux RND transporter periplasmic adaptor subunit</fullName>
    </submittedName>
</protein>
<gene>
    <name evidence="4" type="ORF">J3U87_06230</name>
</gene>
<name>A0A8A4TRA7_SULCO</name>
<evidence type="ECO:0000313" key="5">
    <source>
        <dbReference type="Proteomes" id="UP000663929"/>
    </source>
</evidence>
<feature type="domain" description="CusB-like beta-barrel" evidence="2">
    <location>
        <begin position="206"/>
        <end position="278"/>
    </location>
</feature>
<dbReference type="Pfam" id="PF25954">
    <property type="entry name" value="Beta-barrel_RND_2"/>
    <property type="match status" value="1"/>
</dbReference>
<dbReference type="GO" id="GO:1990281">
    <property type="term" value="C:efflux pump complex"/>
    <property type="evidence" value="ECO:0007669"/>
    <property type="project" value="TreeGrafter"/>
</dbReference>
<dbReference type="InterPro" id="IPR058637">
    <property type="entry name" value="YknX-like_C"/>
</dbReference>
<dbReference type="PANTHER" id="PTHR30469">
    <property type="entry name" value="MULTIDRUG RESISTANCE PROTEIN MDTA"/>
    <property type="match status" value="1"/>
</dbReference>
<dbReference type="PROSITE" id="PS51257">
    <property type="entry name" value="PROKAR_LIPOPROTEIN"/>
    <property type="match status" value="1"/>
</dbReference>
<evidence type="ECO:0000259" key="2">
    <source>
        <dbReference type="Pfam" id="PF25954"/>
    </source>
</evidence>
<proteinExistence type="inferred from homology"/>
<dbReference type="GO" id="GO:0015562">
    <property type="term" value="F:efflux transmembrane transporter activity"/>
    <property type="evidence" value="ECO:0007669"/>
    <property type="project" value="TreeGrafter"/>
</dbReference>
<evidence type="ECO:0000259" key="3">
    <source>
        <dbReference type="Pfam" id="PF25989"/>
    </source>
</evidence>
<dbReference type="KEGG" id="scor:J3U87_06230"/>
<dbReference type="AlphaFoldDB" id="A0A8A4TRA7"/>
<reference evidence="4" key="1">
    <citation type="submission" date="2021-03" db="EMBL/GenBank/DDBJ databases">
        <title>Acanthopleuribacteraceae sp. M133.</title>
        <authorList>
            <person name="Wang G."/>
        </authorList>
    </citation>
    <scope>NUCLEOTIDE SEQUENCE</scope>
    <source>
        <strain evidence="4">M133</strain>
    </source>
</reference>
<dbReference type="Gene3D" id="2.40.50.100">
    <property type="match status" value="1"/>
</dbReference>